<evidence type="ECO:0000256" key="1">
    <source>
        <dbReference type="ARBA" id="ARBA00022679"/>
    </source>
</evidence>
<keyword evidence="3" id="KW-0012">Acyltransferase</keyword>
<name>A0ABR7KRG2_9SPHI</name>
<dbReference type="InterPro" id="IPR011004">
    <property type="entry name" value="Trimer_LpxA-like_sf"/>
</dbReference>
<dbReference type="PROSITE" id="PS00101">
    <property type="entry name" value="HEXAPEP_TRANSFERASES"/>
    <property type="match status" value="1"/>
</dbReference>
<dbReference type="RefSeq" id="WP_187071019.1">
    <property type="nucleotide sequence ID" value="NZ_JACRYL010000007.1"/>
</dbReference>
<reference evidence="4 5" key="1">
    <citation type="submission" date="2020-08" db="EMBL/GenBank/DDBJ databases">
        <authorList>
            <person name="Sun Q."/>
            <person name="Inoue M."/>
        </authorList>
    </citation>
    <scope>NUCLEOTIDE SEQUENCE [LARGE SCALE GENOMIC DNA]</scope>
    <source>
        <strain evidence="4 5">CCM 8938</strain>
    </source>
</reference>
<proteinExistence type="predicted"/>
<gene>
    <name evidence="4" type="ORF">H7U22_08915</name>
</gene>
<comment type="caution">
    <text evidence="4">The sequence shown here is derived from an EMBL/GenBank/DDBJ whole genome shotgun (WGS) entry which is preliminary data.</text>
</comment>
<dbReference type="SUPFAM" id="SSF51161">
    <property type="entry name" value="Trimeric LpxA-like enzymes"/>
    <property type="match status" value="1"/>
</dbReference>
<evidence type="ECO:0000313" key="4">
    <source>
        <dbReference type="EMBL" id="MBC6110544.1"/>
    </source>
</evidence>
<evidence type="ECO:0000313" key="5">
    <source>
        <dbReference type="Proteomes" id="UP000652755"/>
    </source>
</evidence>
<organism evidence="4 5">
    <name type="scientific">Pedobacter fastidiosus</name>
    <dbReference type="NCBI Taxonomy" id="2765361"/>
    <lineage>
        <taxon>Bacteria</taxon>
        <taxon>Pseudomonadati</taxon>
        <taxon>Bacteroidota</taxon>
        <taxon>Sphingobacteriia</taxon>
        <taxon>Sphingobacteriales</taxon>
        <taxon>Sphingobacteriaceae</taxon>
        <taxon>Pedobacter</taxon>
    </lineage>
</organism>
<dbReference type="InterPro" id="IPR018357">
    <property type="entry name" value="Hexapep_transf_CS"/>
</dbReference>
<dbReference type="Proteomes" id="UP000652755">
    <property type="component" value="Unassembled WGS sequence"/>
</dbReference>
<evidence type="ECO:0000256" key="3">
    <source>
        <dbReference type="ARBA" id="ARBA00023315"/>
    </source>
</evidence>
<dbReference type="EMBL" id="JACRYL010000007">
    <property type="protein sequence ID" value="MBC6110544.1"/>
    <property type="molecule type" value="Genomic_DNA"/>
</dbReference>
<evidence type="ECO:0000256" key="2">
    <source>
        <dbReference type="ARBA" id="ARBA00022737"/>
    </source>
</evidence>
<dbReference type="InterPro" id="IPR051159">
    <property type="entry name" value="Hexapeptide_acetyltransf"/>
</dbReference>
<dbReference type="Pfam" id="PF00132">
    <property type="entry name" value="Hexapep"/>
    <property type="match status" value="1"/>
</dbReference>
<keyword evidence="1" id="KW-0808">Transferase</keyword>
<accession>A0ABR7KRG2</accession>
<keyword evidence="2" id="KW-0677">Repeat</keyword>
<dbReference type="PANTHER" id="PTHR23416">
    <property type="entry name" value="SIALIC ACID SYNTHASE-RELATED"/>
    <property type="match status" value="1"/>
</dbReference>
<dbReference type="Gene3D" id="2.160.10.10">
    <property type="entry name" value="Hexapeptide repeat proteins"/>
    <property type="match status" value="1"/>
</dbReference>
<sequence length="199" mass="22522">MNKIKLYGFIGFARLLRDTLFSRLMITNARILRWPWYIRGWKNIDFGKGLTTGVGLRLDAFDKDATTKTMIKFGNNVQLNDYVHIAAINLVEIGDQVLIASKVFISDHNHGSYSGKIHSDPNEEPDKRELFGAPVYIENKVWIGEFVSIMPGVRIGEGSIIGAGSIVNKDIPKYTIAVGSPARVIKKYDFEQKKWIKFD</sequence>
<protein>
    <submittedName>
        <fullName evidence="4">Acetyltransferase</fullName>
    </submittedName>
</protein>
<dbReference type="PANTHER" id="PTHR23416:SF78">
    <property type="entry name" value="LIPOPOLYSACCHARIDE BIOSYNTHESIS O-ACETYL TRANSFERASE WBBJ-RELATED"/>
    <property type="match status" value="1"/>
</dbReference>
<keyword evidence="5" id="KW-1185">Reference proteome</keyword>
<dbReference type="CDD" id="cd04647">
    <property type="entry name" value="LbH_MAT_like"/>
    <property type="match status" value="1"/>
</dbReference>
<dbReference type="InterPro" id="IPR001451">
    <property type="entry name" value="Hexapep"/>
</dbReference>